<evidence type="ECO:0000256" key="2">
    <source>
        <dbReference type="ARBA" id="ARBA00022448"/>
    </source>
</evidence>
<feature type="transmembrane region" description="Helical" evidence="8">
    <location>
        <begin position="27"/>
        <end position="48"/>
    </location>
</feature>
<evidence type="ECO:0000256" key="6">
    <source>
        <dbReference type="ARBA" id="ARBA00023010"/>
    </source>
</evidence>
<dbReference type="AlphaFoldDB" id="A0A2S5A776"/>
<dbReference type="InterPro" id="IPR038379">
    <property type="entry name" value="SecE_sf"/>
</dbReference>
<protein>
    <submittedName>
        <fullName evidence="9">Preprotein translocase subunit SecE</fullName>
    </submittedName>
</protein>
<dbReference type="Gene3D" id="1.20.5.1030">
    <property type="entry name" value="Preprotein translocase secy subunit"/>
    <property type="match status" value="1"/>
</dbReference>
<dbReference type="GO" id="GO:0009306">
    <property type="term" value="P:protein secretion"/>
    <property type="evidence" value="ECO:0007669"/>
    <property type="project" value="InterPro"/>
</dbReference>
<evidence type="ECO:0000256" key="3">
    <source>
        <dbReference type="ARBA" id="ARBA00022692"/>
    </source>
</evidence>
<dbReference type="InterPro" id="IPR001901">
    <property type="entry name" value="Translocase_SecE/Sec61-g"/>
</dbReference>
<dbReference type="InterPro" id="IPR005807">
    <property type="entry name" value="SecE_bac"/>
</dbReference>
<dbReference type="Proteomes" id="UP000236893">
    <property type="component" value="Unassembled WGS sequence"/>
</dbReference>
<comment type="caution">
    <text evidence="9">The sequence shown here is derived from an EMBL/GenBank/DDBJ whole genome shotgun (WGS) entry which is preliminary data.</text>
</comment>
<sequence>MSKVVEYIKESKNELVNNVTWPTASELFNSAMVVLVASGILALVVFAMDEAFGQGILGSFYNLFA</sequence>
<keyword evidence="3 8" id="KW-0812">Transmembrane</keyword>
<keyword evidence="7 8" id="KW-0472">Membrane</keyword>
<dbReference type="GO" id="GO:0006886">
    <property type="term" value="P:intracellular protein transport"/>
    <property type="evidence" value="ECO:0007669"/>
    <property type="project" value="InterPro"/>
</dbReference>
<evidence type="ECO:0000256" key="5">
    <source>
        <dbReference type="ARBA" id="ARBA00022989"/>
    </source>
</evidence>
<dbReference type="RefSeq" id="WP_103787695.1">
    <property type="nucleotide sequence ID" value="NZ_PQVF01000002.1"/>
</dbReference>
<organism evidence="9 10">
    <name type="scientific">Solitalea longa</name>
    <dbReference type="NCBI Taxonomy" id="2079460"/>
    <lineage>
        <taxon>Bacteria</taxon>
        <taxon>Pseudomonadati</taxon>
        <taxon>Bacteroidota</taxon>
        <taxon>Sphingobacteriia</taxon>
        <taxon>Sphingobacteriales</taxon>
        <taxon>Sphingobacteriaceae</taxon>
        <taxon>Solitalea</taxon>
    </lineage>
</organism>
<evidence type="ECO:0000256" key="8">
    <source>
        <dbReference type="SAM" id="Phobius"/>
    </source>
</evidence>
<dbReference type="GO" id="GO:0006605">
    <property type="term" value="P:protein targeting"/>
    <property type="evidence" value="ECO:0007669"/>
    <property type="project" value="InterPro"/>
</dbReference>
<dbReference type="OrthoDB" id="9810735at2"/>
<dbReference type="GO" id="GO:0008320">
    <property type="term" value="F:protein transmembrane transporter activity"/>
    <property type="evidence" value="ECO:0007669"/>
    <property type="project" value="InterPro"/>
</dbReference>
<reference evidence="9 10" key="1">
    <citation type="submission" date="2018-01" db="EMBL/GenBank/DDBJ databases">
        <authorList>
            <person name="Gaut B.S."/>
            <person name="Morton B.R."/>
            <person name="Clegg M.T."/>
            <person name="Duvall M.R."/>
        </authorList>
    </citation>
    <scope>NUCLEOTIDE SEQUENCE [LARGE SCALE GENOMIC DNA]</scope>
    <source>
        <strain evidence="9 10">HR-AV</strain>
    </source>
</reference>
<keyword evidence="10" id="KW-1185">Reference proteome</keyword>
<evidence type="ECO:0000256" key="4">
    <source>
        <dbReference type="ARBA" id="ARBA00022927"/>
    </source>
</evidence>
<evidence type="ECO:0000313" key="10">
    <source>
        <dbReference type="Proteomes" id="UP000236893"/>
    </source>
</evidence>
<evidence type="ECO:0000313" key="9">
    <source>
        <dbReference type="EMBL" id="POY38438.1"/>
    </source>
</evidence>
<evidence type="ECO:0000256" key="1">
    <source>
        <dbReference type="ARBA" id="ARBA00004370"/>
    </source>
</evidence>
<accession>A0A2S5A776</accession>
<dbReference type="NCBIfam" id="TIGR00964">
    <property type="entry name" value="secE_bact"/>
    <property type="match status" value="1"/>
</dbReference>
<dbReference type="Pfam" id="PF00584">
    <property type="entry name" value="SecE"/>
    <property type="match status" value="1"/>
</dbReference>
<name>A0A2S5A776_9SPHI</name>
<proteinExistence type="predicted"/>
<keyword evidence="6" id="KW-0811">Translocation</keyword>
<comment type="subcellular location">
    <subcellularLocation>
        <location evidence="1">Membrane</location>
    </subcellularLocation>
</comment>
<keyword evidence="4" id="KW-0653">Protein transport</keyword>
<dbReference type="EMBL" id="PQVF01000002">
    <property type="protein sequence ID" value="POY38438.1"/>
    <property type="molecule type" value="Genomic_DNA"/>
</dbReference>
<keyword evidence="5 8" id="KW-1133">Transmembrane helix</keyword>
<gene>
    <name evidence="9" type="primary">secE</name>
    <name evidence="9" type="ORF">C3K47_03295</name>
</gene>
<dbReference type="GO" id="GO:0016020">
    <property type="term" value="C:membrane"/>
    <property type="evidence" value="ECO:0007669"/>
    <property type="project" value="UniProtKB-SubCell"/>
</dbReference>
<evidence type="ECO:0000256" key="7">
    <source>
        <dbReference type="ARBA" id="ARBA00023136"/>
    </source>
</evidence>
<keyword evidence="2" id="KW-0813">Transport</keyword>